<comment type="caution">
    <text evidence="1">The sequence shown here is derived from an EMBL/GenBank/DDBJ whole genome shotgun (WGS) entry which is preliminary data.</text>
</comment>
<sequence length="77" mass="8103">MGESEPSCVPVSELRCDWLNGGDITGLIGAVRGRVVRSKVTNGGGGLHSCPTFSPGSRFLSVMRLGLQGGDRPMSWL</sequence>
<dbReference type="Proteomes" id="UP001331515">
    <property type="component" value="Unassembled WGS sequence"/>
</dbReference>
<protein>
    <submittedName>
        <fullName evidence="1">Uncharacterized protein</fullName>
    </submittedName>
</protein>
<proteinExistence type="predicted"/>
<dbReference type="EMBL" id="JAURVH010001534">
    <property type="protein sequence ID" value="KAK5896122.1"/>
    <property type="molecule type" value="Genomic_DNA"/>
</dbReference>
<reference evidence="1 2" key="1">
    <citation type="journal article" date="2023" name="Mol. Biol. Evol.">
        <title>Genomics of Secondarily Temperate Adaptation in the Only Non-Antarctic Icefish.</title>
        <authorList>
            <person name="Rivera-Colon A.G."/>
            <person name="Rayamajhi N."/>
            <person name="Minhas B.F."/>
            <person name="Madrigal G."/>
            <person name="Bilyk K.T."/>
            <person name="Yoon V."/>
            <person name="Hune M."/>
            <person name="Gregory S."/>
            <person name="Cheng C.H.C."/>
            <person name="Catchen J.M."/>
        </authorList>
    </citation>
    <scope>NUCLEOTIDE SEQUENCE [LARGE SCALE GENOMIC DNA]</scope>
    <source>
        <tissue evidence="1">White muscle</tissue>
    </source>
</reference>
<dbReference type="AlphaFoldDB" id="A0AAN8GZC8"/>
<gene>
    <name evidence="1" type="ORF">CgunFtcFv8_009756</name>
</gene>
<name>A0AAN8GZC8_CHAGU</name>
<evidence type="ECO:0000313" key="1">
    <source>
        <dbReference type="EMBL" id="KAK5896122.1"/>
    </source>
</evidence>
<evidence type="ECO:0000313" key="2">
    <source>
        <dbReference type="Proteomes" id="UP001331515"/>
    </source>
</evidence>
<keyword evidence="2" id="KW-1185">Reference proteome</keyword>
<accession>A0AAN8GZC8</accession>
<organism evidence="1 2">
    <name type="scientific">Champsocephalus gunnari</name>
    <name type="common">Mackerel icefish</name>
    <dbReference type="NCBI Taxonomy" id="52237"/>
    <lineage>
        <taxon>Eukaryota</taxon>
        <taxon>Metazoa</taxon>
        <taxon>Chordata</taxon>
        <taxon>Craniata</taxon>
        <taxon>Vertebrata</taxon>
        <taxon>Euteleostomi</taxon>
        <taxon>Actinopterygii</taxon>
        <taxon>Neopterygii</taxon>
        <taxon>Teleostei</taxon>
        <taxon>Neoteleostei</taxon>
        <taxon>Acanthomorphata</taxon>
        <taxon>Eupercaria</taxon>
        <taxon>Perciformes</taxon>
        <taxon>Notothenioidei</taxon>
        <taxon>Channichthyidae</taxon>
        <taxon>Champsocephalus</taxon>
    </lineage>
</organism>